<comment type="caution">
    <text evidence="2">The sequence shown here is derived from an EMBL/GenBank/DDBJ whole genome shotgun (WGS) entry which is preliminary data.</text>
</comment>
<dbReference type="GO" id="GO:0016616">
    <property type="term" value="F:oxidoreductase activity, acting on the CH-OH group of donors, NAD or NADP as acceptor"/>
    <property type="evidence" value="ECO:0007669"/>
    <property type="project" value="TreeGrafter"/>
</dbReference>
<proteinExistence type="inferred from homology"/>
<reference evidence="2 3" key="1">
    <citation type="journal article" date="2016" name="Nat. Commun.">
        <title>Thousands of microbial genomes shed light on interconnected biogeochemical processes in an aquifer system.</title>
        <authorList>
            <person name="Anantharaman K."/>
            <person name="Brown C.T."/>
            <person name="Hug L.A."/>
            <person name="Sharon I."/>
            <person name="Castelle C.J."/>
            <person name="Probst A.J."/>
            <person name="Thomas B.C."/>
            <person name="Singh A."/>
            <person name="Wilkins M.J."/>
            <person name="Karaoz U."/>
            <person name="Brodie E.L."/>
            <person name="Williams K.H."/>
            <person name="Hubbard S.S."/>
            <person name="Banfield J.F."/>
        </authorList>
    </citation>
    <scope>NUCLEOTIDE SEQUENCE [LARGE SCALE GENOMIC DNA]</scope>
    <source>
        <strain evidence="3">RIFCSPLOWO2_12_FULL_64_10</strain>
    </source>
</reference>
<dbReference type="SUPFAM" id="SSF51735">
    <property type="entry name" value="NAD(P)-binding Rossmann-fold domains"/>
    <property type="match status" value="1"/>
</dbReference>
<comment type="similarity">
    <text evidence="1">Belongs to the short-chain dehydrogenases/reductases (SDR) family.</text>
</comment>
<protein>
    <recommendedName>
        <fullName evidence="4">Polyketide synthase</fullName>
    </recommendedName>
</protein>
<dbReference type="GO" id="GO:0030497">
    <property type="term" value="P:fatty acid elongation"/>
    <property type="evidence" value="ECO:0007669"/>
    <property type="project" value="TreeGrafter"/>
</dbReference>
<dbReference type="AlphaFoldDB" id="A0A1F6C4D6"/>
<evidence type="ECO:0000313" key="3">
    <source>
        <dbReference type="Proteomes" id="UP000178606"/>
    </source>
</evidence>
<organism evidence="2 3">
    <name type="scientific">Handelsmanbacteria sp. (strain RIFCSPLOWO2_12_FULL_64_10)</name>
    <dbReference type="NCBI Taxonomy" id="1817868"/>
    <lineage>
        <taxon>Bacteria</taxon>
        <taxon>Candidatus Handelsmaniibacteriota</taxon>
    </lineage>
</organism>
<gene>
    <name evidence="2" type="ORF">A3F84_28015</name>
</gene>
<dbReference type="Proteomes" id="UP000178606">
    <property type="component" value="Unassembled WGS sequence"/>
</dbReference>
<sequence>MNLFSLKGQVALVTGGNRGIGRGIAEGLAGHGAKIVCAARTRSQLDEAVAAIRAAGGEAWAVEMDLEDLASAQRAVEAALDHGGQVDILVNNAGMNIRESLEEVTEEHYDRIMNVNLKGLYFLTQAVARRMIPRRQGKIINIGSLTTGIALPKVSVYACTKGAVGQFTKALAVELGPHNIQVNAICPGFVVTPLTEKLWANPTMRAWGEGRLPLGRLAEPSDMAGTAVFLASAASDYVTGQVIYVDGGYMAGESWPLPPPK</sequence>
<name>A0A1F6C4D6_HANXR</name>
<accession>A0A1F6C4D6</accession>
<dbReference type="Gene3D" id="3.40.50.720">
    <property type="entry name" value="NAD(P)-binding Rossmann-like Domain"/>
    <property type="match status" value="1"/>
</dbReference>
<dbReference type="PRINTS" id="PR00081">
    <property type="entry name" value="GDHRDH"/>
</dbReference>
<evidence type="ECO:0000256" key="1">
    <source>
        <dbReference type="ARBA" id="ARBA00006484"/>
    </source>
</evidence>
<dbReference type="InterPro" id="IPR036291">
    <property type="entry name" value="NAD(P)-bd_dom_sf"/>
</dbReference>
<dbReference type="PANTHER" id="PTHR42760">
    <property type="entry name" value="SHORT-CHAIN DEHYDROGENASES/REDUCTASES FAMILY MEMBER"/>
    <property type="match status" value="1"/>
</dbReference>
<dbReference type="PANTHER" id="PTHR42760:SF135">
    <property type="entry name" value="BLL7886 PROTEIN"/>
    <property type="match status" value="1"/>
</dbReference>
<dbReference type="PRINTS" id="PR00080">
    <property type="entry name" value="SDRFAMILY"/>
</dbReference>
<dbReference type="FunFam" id="3.40.50.720:FF:000084">
    <property type="entry name" value="Short-chain dehydrogenase reductase"/>
    <property type="match status" value="1"/>
</dbReference>
<dbReference type="Pfam" id="PF13561">
    <property type="entry name" value="adh_short_C2"/>
    <property type="match status" value="1"/>
</dbReference>
<dbReference type="InterPro" id="IPR020904">
    <property type="entry name" value="Sc_DH/Rdtase_CS"/>
</dbReference>
<dbReference type="InterPro" id="IPR002347">
    <property type="entry name" value="SDR_fam"/>
</dbReference>
<dbReference type="NCBIfam" id="NF005559">
    <property type="entry name" value="PRK07231.1"/>
    <property type="match status" value="1"/>
</dbReference>
<evidence type="ECO:0008006" key="4">
    <source>
        <dbReference type="Google" id="ProtNLM"/>
    </source>
</evidence>
<dbReference type="PROSITE" id="PS00061">
    <property type="entry name" value="ADH_SHORT"/>
    <property type="match status" value="1"/>
</dbReference>
<evidence type="ECO:0000313" key="2">
    <source>
        <dbReference type="EMBL" id="OGG44054.1"/>
    </source>
</evidence>
<dbReference type="EMBL" id="MFKF01000418">
    <property type="protein sequence ID" value="OGG44054.1"/>
    <property type="molecule type" value="Genomic_DNA"/>
</dbReference>